<keyword evidence="1" id="KW-0812">Transmembrane</keyword>
<feature type="transmembrane region" description="Helical" evidence="1">
    <location>
        <begin position="44"/>
        <end position="63"/>
    </location>
</feature>
<dbReference type="VEuPathDB" id="TriTrypDB:TcIL3000_7_5070"/>
<dbReference type="EMBL" id="HE575320">
    <property type="protein sequence ID" value="CCC91693.1"/>
    <property type="molecule type" value="Genomic_DNA"/>
</dbReference>
<reference evidence="2" key="1">
    <citation type="journal article" date="2012" name="Proc. Natl. Acad. Sci. U.S.A.">
        <title>Antigenic diversity is generated by distinct evolutionary mechanisms in African trypanosome species.</title>
        <authorList>
            <person name="Jackson A.P."/>
            <person name="Berry A."/>
            <person name="Aslett M."/>
            <person name="Allison H.C."/>
            <person name="Burton P."/>
            <person name="Vavrova-Anderson J."/>
            <person name="Brown R."/>
            <person name="Browne H."/>
            <person name="Corton N."/>
            <person name="Hauser H."/>
            <person name="Gamble J."/>
            <person name="Gilderthorp R."/>
            <person name="Marcello L."/>
            <person name="McQuillan J."/>
            <person name="Otto T.D."/>
            <person name="Quail M.A."/>
            <person name="Sanders M.J."/>
            <person name="van Tonder A."/>
            <person name="Ginger M.L."/>
            <person name="Field M.C."/>
            <person name="Barry J.D."/>
            <person name="Hertz-Fowler C."/>
            <person name="Berriman M."/>
        </authorList>
    </citation>
    <scope>NUCLEOTIDE SEQUENCE</scope>
    <source>
        <strain evidence="2">IL3000</strain>
    </source>
</reference>
<evidence type="ECO:0000256" key="1">
    <source>
        <dbReference type="SAM" id="Phobius"/>
    </source>
</evidence>
<protein>
    <submittedName>
        <fullName evidence="2">Uncharacterized protein</fullName>
    </submittedName>
</protein>
<gene>
    <name evidence="2" type="ORF">TCIL3000_7_5070</name>
</gene>
<accession>G0UQN2</accession>
<sequence>MFGHTQCSLLPHYFLIFSLVFFSPSFVIIIFSSFLQLSSPKGNFSFTFFFLFLFFASCSVQYGRLFTLYRLPSQLSMRTNELTILRFPAARVLLKSAHLLYQRRTGSQKRCLYLFNLLLLLPPSFSFLPDVYVTLYDIWTFNGERVGPGVCSSRIILSEPPLYIQDIT</sequence>
<evidence type="ECO:0000313" key="2">
    <source>
        <dbReference type="EMBL" id="CCC91693.1"/>
    </source>
</evidence>
<name>G0UQN2_TRYCI</name>
<feature type="transmembrane region" description="Helical" evidence="1">
    <location>
        <begin position="12"/>
        <end position="32"/>
    </location>
</feature>
<keyword evidence="1" id="KW-0472">Membrane</keyword>
<dbReference type="AlphaFoldDB" id="G0UQN2"/>
<proteinExistence type="predicted"/>
<keyword evidence="1" id="KW-1133">Transmembrane helix</keyword>
<feature type="transmembrane region" description="Helical" evidence="1">
    <location>
        <begin position="113"/>
        <end position="135"/>
    </location>
</feature>
<organism evidence="2">
    <name type="scientific">Trypanosoma congolense (strain IL3000)</name>
    <dbReference type="NCBI Taxonomy" id="1068625"/>
    <lineage>
        <taxon>Eukaryota</taxon>
        <taxon>Discoba</taxon>
        <taxon>Euglenozoa</taxon>
        <taxon>Kinetoplastea</taxon>
        <taxon>Metakinetoplastina</taxon>
        <taxon>Trypanosomatida</taxon>
        <taxon>Trypanosomatidae</taxon>
        <taxon>Trypanosoma</taxon>
        <taxon>Nannomonas</taxon>
    </lineage>
</organism>